<dbReference type="EMBL" id="FQXO01000017">
    <property type="protein sequence ID" value="SHH45259.1"/>
    <property type="molecule type" value="Genomic_DNA"/>
</dbReference>
<dbReference type="AlphaFoldDB" id="A0A1M5T3B4"/>
<name>A0A1M5T3B4_9FIRM</name>
<dbReference type="OrthoDB" id="1957986at2"/>
<evidence type="ECO:0000313" key="2">
    <source>
        <dbReference type="Proteomes" id="UP000183967"/>
    </source>
</evidence>
<protein>
    <submittedName>
        <fullName evidence="1">Uncharacterized protein</fullName>
    </submittedName>
</protein>
<sequence>MYYNYSYMYEYPEIYHEVLPKVRECIYRHYPYSYRVYPYPYPNPYPYLDEDEVRIMVDEVYEEMIKIYPEIDKDPLENGRTSASRRRYGRRRLFKDLIFIILLNELLRGRRHPYYGYPGSRYGY</sequence>
<dbReference type="Proteomes" id="UP000183967">
    <property type="component" value="Unassembled WGS sequence"/>
</dbReference>
<organism evidence="1 2">
    <name type="scientific">Caloranaerobacter azorensis DSM 13643</name>
    <dbReference type="NCBI Taxonomy" id="1121264"/>
    <lineage>
        <taxon>Bacteria</taxon>
        <taxon>Bacillati</taxon>
        <taxon>Bacillota</taxon>
        <taxon>Tissierellia</taxon>
        <taxon>Tissierellales</taxon>
        <taxon>Thermohalobacteraceae</taxon>
        <taxon>Caloranaerobacter</taxon>
    </lineage>
</organism>
<gene>
    <name evidence="1" type="ORF">SAMN02745135_00847</name>
</gene>
<proteinExistence type="predicted"/>
<keyword evidence="2" id="KW-1185">Reference proteome</keyword>
<dbReference type="RefSeq" id="WP_073195745.1">
    <property type="nucleotide sequence ID" value="NZ_FQXO01000017.1"/>
</dbReference>
<accession>A0A1M5T3B4</accession>
<reference evidence="2" key="1">
    <citation type="submission" date="2016-11" db="EMBL/GenBank/DDBJ databases">
        <authorList>
            <person name="Varghese N."/>
            <person name="Submissions S."/>
        </authorList>
    </citation>
    <scope>NUCLEOTIDE SEQUENCE [LARGE SCALE GENOMIC DNA]</scope>
    <source>
        <strain evidence="2">DSM 13643</strain>
    </source>
</reference>
<evidence type="ECO:0000313" key="1">
    <source>
        <dbReference type="EMBL" id="SHH45259.1"/>
    </source>
</evidence>